<dbReference type="InterPro" id="IPR040256">
    <property type="entry name" value="At4g02000-like"/>
</dbReference>
<dbReference type="PANTHER" id="PTHR31286">
    <property type="entry name" value="GLYCINE-RICH CELL WALL STRUCTURAL PROTEIN 1.8-LIKE"/>
    <property type="match status" value="1"/>
</dbReference>
<name>A0AAW2M9Q4_9LAMI</name>
<dbReference type="AlphaFoldDB" id="A0AAW2M9Q4"/>
<evidence type="ECO:0000259" key="2">
    <source>
        <dbReference type="Pfam" id="PF14111"/>
    </source>
</evidence>
<dbReference type="EMBL" id="JACGWM010000014">
    <property type="protein sequence ID" value="KAL0328217.1"/>
    <property type="molecule type" value="Genomic_DNA"/>
</dbReference>
<proteinExistence type="predicted"/>
<feature type="compositionally biased region" description="Basic and acidic residues" evidence="1">
    <location>
        <begin position="1"/>
        <end position="16"/>
    </location>
</feature>
<sequence length="221" mass="25511">METDAEREGGGDMGDERGEEGEAEVDGATREGDERRRHGKGGERREDLAASLNELNKALKLNDDEEYREVIAKDVWSGNLEDTGHYLVDRLLTTKTVRFESLWDLLQPVINPIKGMELKAIENNIFLFRFNHSVDKNRALEGCPWSFEKNVLILKEVGENESPLTVNLDWCSFYVHVHELPIHKMTKDFARYIGNCMGRFLDMEHMDHHRNLRVQIDVISL</sequence>
<accession>A0AAW2M9Q4</accession>
<reference evidence="3" key="1">
    <citation type="submission" date="2020-06" db="EMBL/GenBank/DDBJ databases">
        <authorList>
            <person name="Li T."/>
            <person name="Hu X."/>
            <person name="Zhang T."/>
            <person name="Song X."/>
            <person name="Zhang H."/>
            <person name="Dai N."/>
            <person name="Sheng W."/>
            <person name="Hou X."/>
            <person name="Wei L."/>
        </authorList>
    </citation>
    <scope>NUCLEOTIDE SEQUENCE</scope>
    <source>
        <strain evidence="3">KEN8</strain>
        <tissue evidence="3">Leaf</tissue>
    </source>
</reference>
<evidence type="ECO:0000256" key="1">
    <source>
        <dbReference type="SAM" id="MobiDB-lite"/>
    </source>
</evidence>
<feature type="compositionally biased region" description="Basic and acidic residues" evidence="1">
    <location>
        <begin position="27"/>
        <end position="46"/>
    </location>
</feature>
<reference evidence="3" key="2">
    <citation type="journal article" date="2024" name="Plant">
        <title>Genomic evolution and insights into agronomic trait innovations of Sesamum species.</title>
        <authorList>
            <person name="Miao H."/>
            <person name="Wang L."/>
            <person name="Qu L."/>
            <person name="Liu H."/>
            <person name="Sun Y."/>
            <person name="Le M."/>
            <person name="Wang Q."/>
            <person name="Wei S."/>
            <person name="Zheng Y."/>
            <person name="Lin W."/>
            <person name="Duan Y."/>
            <person name="Cao H."/>
            <person name="Xiong S."/>
            <person name="Wang X."/>
            <person name="Wei L."/>
            <person name="Li C."/>
            <person name="Ma Q."/>
            <person name="Ju M."/>
            <person name="Zhao R."/>
            <person name="Li G."/>
            <person name="Mu C."/>
            <person name="Tian Q."/>
            <person name="Mei H."/>
            <person name="Zhang T."/>
            <person name="Gao T."/>
            <person name="Zhang H."/>
        </authorList>
    </citation>
    <scope>NUCLEOTIDE SEQUENCE</scope>
    <source>
        <strain evidence="3">KEN8</strain>
    </source>
</reference>
<feature type="domain" description="DUF4283" evidence="2">
    <location>
        <begin position="81"/>
        <end position="156"/>
    </location>
</feature>
<protein>
    <recommendedName>
        <fullName evidence="2">DUF4283 domain-containing protein</fullName>
    </recommendedName>
</protein>
<feature type="region of interest" description="Disordered" evidence="1">
    <location>
        <begin position="1"/>
        <end position="46"/>
    </location>
</feature>
<gene>
    <name evidence="3" type="ORF">Scaly_2254300</name>
</gene>
<comment type="caution">
    <text evidence="3">The sequence shown here is derived from an EMBL/GenBank/DDBJ whole genome shotgun (WGS) entry which is preliminary data.</text>
</comment>
<organism evidence="3">
    <name type="scientific">Sesamum calycinum</name>
    <dbReference type="NCBI Taxonomy" id="2727403"/>
    <lineage>
        <taxon>Eukaryota</taxon>
        <taxon>Viridiplantae</taxon>
        <taxon>Streptophyta</taxon>
        <taxon>Embryophyta</taxon>
        <taxon>Tracheophyta</taxon>
        <taxon>Spermatophyta</taxon>
        <taxon>Magnoliopsida</taxon>
        <taxon>eudicotyledons</taxon>
        <taxon>Gunneridae</taxon>
        <taxon>Pentapetalae</taxon>
        <taxon>asterids</taxon>
        <taxon>lamiids</taxon>
        <taxon>Lamiales</taxon>
        <taxon>Pedaliaceae</taxon>
        <taxon>Sesamum</taxon>
    </lineage>
</organism>
<dbReference type="PANTHER" id="PTHR31286:SF153">
    <property type="entry name" value="DUF4283 DOMAIN PROTEIN"/>
    <property type="match status" value="1"/>
</dbReference>
<dbReference type="Pfam" id="PF14111">
    <property type="entry name" value="DUF4283"/>
    <property type="match status" value="1"/>
</dbReference>
<evidence type="ECO:0000313" key="3">
    <source>
        <dbReference type="EMBL" id="KAL0328217.1"/>
    </source>
</evidence>
<dbReference type="InterPro" id="IPR025558">
    <property type="entry name" value="DUF4283"/>
</dbReference>